<dbReference type="Proteomes" id="UP001500124">
    <property type="component" value="Unassembled WGS sequence"/>
</dbReference>
<accession>A0ABP9LDA6</accession>
<feature type="transmembrane region" description="Helical" evidence="1">
    <location>
        <begin position="147"/>
        <end position="167"/>
    </location>
</feature>
<dbReference type="EMBL" id="BAABKC010000111">
    <property type="protein sequence ID" value="GAA5074568.1"/>
    <property type="molecule type" value="Genomic_DNA"/>
</dbReference>
<sequence length="327" mass="35254">MIRRPGEDAVGAAVTEPRALRVRQAKRAARAAVAGVLAVAAAGLSMRLVVNSSACRSAPGFGCLGYALWWSYLLPVLVFGLTWPVLRLLPVRPAWLTALLGTGTGWYLLWCLDSLRWLANGTLLFQAALCAGAFAFAAWCTQSRRPLWPRAAAALALAVLMPLGSFASTQLAHHKQNTELAHAGVPLLGPHIPDGYHLEGVGTSETAHSSQPTFYYRIAPNDAGRHADSMEELNRVIQVVVGPRLPNFTPPSHCTALTSVYPVPAPACTPVTPGVWRWSRYDFVEYFARVGDAVAVVEARTPPASSALLRDIAGSMRVRPPAYFTEH</sequence>
<organism evidence="2 3">
    <name type="scientific">Streptomyces similanensis</name>
    <dbReference type="NCBI Taxonomy" id="1274988"/>
    <lineage>
        <taxon>Bacteria</taxon>
        <taxon>Bacillati</taxon>
        <taxon>Actinomycetota</taxon>
        <taxon>Actinomycetes</taxon>
        <taxon>Kitasatosporales</taxon>
        <taxon>Streptomycetaceae</taxon>
        <taxon>Streptomyces</taxon>
    </lineage>
</organism>
<evidence type="ECO:0000313" key="3">
    <source>
        <dbReference type="Proteomes" id="UP001500124"/>
    </source>
</evidence>
<protein>
    <submittedName>
        <fullName evidence="2">Uncharacterized protein</fullName>
    </submittedName>
</protein>
<keyword evidence="1" id="KW-0812">Transmembrane</keyword>
<proteinExistence type="predicted"/>
<reference evidence="3" key="1">
    <citation type="journal article" date="2019" name="Int. J. Syst. Evol. Microbiol.">
        <title>The Global Catalogue of Microorganisms (GCM) 10K type strain sequencing project: providing services to taxonomists for standard genome sequencing and annotation.</title>
        <authorList>
            <consortium name="The Broad Institute Genomics Platform"/>
            <consortium name="The Broad Institute Genome Sequencing Center for Infectious Disease"/>
            <person name="Wu L."/>
            <person name="Ma J."/>
        </authorList>
    </citation>
    <scope>NUCLEOTIDE SEQUENCE [LARGE SCALE GENOMIC DNA]</scope>
    <source>
        <strain evidence="3">JCM 18410</strain>
    </source>
</reference>
<feature type="transmembrane region" description="Helical" evidence="1">
    <location>
        <begin position="122"/>
        <end position="140"/>
    </location>
</feature>
<feature type="transmembrane region" description="Helical" evidence="1">
    <location>
        <begin position="93"/>
        <end position="110"/>
    </location>
</feature>
<keyword evidence="1" id="KW-1133">Transmembrane helix</keyword>
<name>A0ABP9LDA6_9ACTN</name>
<gene>
    <name evidence="2" type="ORF">GCM10023336_62790</name>
</gene>
<feature type="transmembrane region" description="Helical" evidence="1">
    <location>
        <begin position="69"/>
        <end position="86"/>
    </location>
</feature>
<keyword evidence="3" id="KW-1185">Reference proteome</keyword>
<feature type="transmembrane region" description="Helical" evidence="1">
    <location>
        <begin position="28"/>
        <end position="49"/>
    </location>
</feature>
<evidence type="ECO:0000256" key="1">
    <source>
        <dbReference type="SAM" id="Phobius"/>
    </source>
</evidence>
<keyword evidence="1" id="KW-0472">Membrane</keyword>
<evidence type="ECO:0000313" key="2">
    <source>
        <dbReference type="EMBL" id="GAA5074568.1"/>
    </source>
</evidence>
<comment type="caution">
    <text evidence="2">The sequence shown here is derived from an EMBL/GenBank/DDBJ whole genome shotgun (WGS) entry which is preliminary data.</text>
</comment>